<accession>A0A1F4VEX6</accession>
<protein>
    <recommendedName>
        <fullName evidence="3">Antitoxin</fullName>
    </recommendedName>
</protein>
<organism evidence="1 2">
    <name type="scientific">candidate division WWE3 bacterium RIFCSPLOWO2_01_FULL_41_18</name>
    <dbReference type="NCBI Taxonomy" id="1802625"/>
    <lineage>
        <taxon>Bacteria</taxon>
        <taxon>Katanobacteria</taxon>
    </lineage>
</organism>
<reference evidence="1 2" key="1">
    <citation type="journal article" date="2016" name="Nat. Commun.">
        <title>Thousands of microbial genomes shed light on interconnected biogeochemical processes in an aquifer system.</title>
        <authorList>
            <person name="Anantharaman K."/>
            <person name="Brown C.T."/>
            <person name="Hug L.A."/>
            <person name="Sharon I."/>
            <person name="Castelle C.J."/>
            <person name="Probst A.J."/>
            <person name="Thomas B.C."/>
            <person name="Singh A."/>
            <person name="Wilkins M.J."/>
            <person name="Karaoz U."/>
            <person name="Brodie E.L."/>
            <person name="Williams K.H."/>
            <person name="Hubbard S.S."/>
            <person name="Banfield J.F."/>
        </authorList>
    </citation>
    <scope>NUCLEOTIDE SEQUENCE [LARGE SCALE GENOMIC DNA]</scope>
</reference>
<name>A0A1F4VEX6_UNCKA</name>
<dbReference type="AlphaFoldDB" id="A0A1F4VEX6"/>
<dbReference type="Proteomes" id="UP000176504">
    <property type="component" value="Unassembled WGS sequence"/>
</dbReference>
<evidence type="ECO:0000313" key="1">
    <source>
        <dbReference type="EMBL" id="OGC55709.1"/>
    </source>
</evidence>
<gene>
    <name evidence="1" type="ORF">A3A78_01560</name>
</gene>
<evidence type="ECO:0008006" key="3">
    <source>
        <dbReference type="Google" id="ProtNLM"/>
    </source>
</evidence>
<proteinExistence type="predicted"/>
<comment type="caution">
    <text evidence="1">The sequence shown here is derived from an EMBL/GenBank/DDBJ whole genome shotgun (WGS) entry which is preliminary data.</text>
</comment>
<sequence length="88" mass="9993">MNATSGGYIPINASEMRSRLFEILSRVYLKKEKFVVKKSGIDVAKISGPEDDVSNILRFAGIWKDLNSKKLKDEIYSSRKDQGTRKQP</sequence>
<evidence type="ECO:0000313" key="2">
    <source>
        <dbReference type="Proteomes" id="UP000176504"/>
    </source>
</evidence>
<dbReference type="EMBL" id="MEVI01000001">
    <property type="protein sequence ID" value="OGC55709.1"/>
    <property type="molecule type" value="Genomic_DNA"/>
</dbReference>